<evidence type="ECO:0000313" key="4">
    <source>
        <dbReference type="Proteomes" id="UP001472866"/>
    </source>
</evidence>
<dbReference type="GO" id="GO:0005737">
    <property type="term" value="C:cytoplasm"/>
    <property type="evidence" value="ECO:0007669"/>
    <property type="project" value="TreeGrafter"/>
</dbReference>
<dbReference type="AlphaFoldDB" id="A0AAX4P4P1"/>
<accession>A0AAX4P4P1</accession>
<dbReference type="PANTHER" id="PTHR12874:SF9">
    <property type="entry name" value="F-BOX ONLY PROTEIN 48"/>
    <property type="match status" value="1"/>
</dbReference>
<dbReference type="SMART" id="SM00256">
    <property type="entry name" value="FBOX"/>
    <property type="match status" value="1"/>
</dbReference>
<evidence type="ECO:0000259" key="2">
    <source>
        <dbReference type="PROSITE" id="PS50181"/>
    </source>
</evidence>
<dbReference type="Gene3D" id="1.20.1280.50">
    <property type="match status" value="1"/>
</dbReference>
<keyword evidence="4" id="KW-1185">Reference proteome</keyword>
<feature type="region of interest" description="Disordered" evidence="1">
    <location>
        <begin position="16"/>
        <end position="36"/>
    </location>
</feature>
<dbReference type="CDD" id="cd09917">
    <property type="entry name" value="F-box_SF"/>
    <property type="match status" value="1"/>
</dbReference>
<dbReference type="Proteomes" id="UP001472866">
    <property type="component" value="Chromosome 03"/>
</dbReference>
<sequence length="175" mass="19973">MMTHVEEKDLIREVRGGKRKREIEPEVEETTTSSTGREFEMDELPEEILLLIADHLDGEDLARLGATCRAWAGVAGGDYLWSAVTRKRANWGAAIAKTRANRPGLTWKQTFVNLFCLENGMCSNCFERSRPAHVCRERIEEELSNPMTGVLPLCHFFPGLHQHHRTQKRAVETRN</sequence>
<name>A0AAX4P4P1_9CHLO</name>
<dbReference type="PANTHER" id="PTHR12874">
    <property type="entry name" value="F-BOX ONLY PROTEIN 48-RELATED"/>
    <property type="match status" value="1"/>
</dbReference>
<dbReference type="SUPFAM" id="SSF81383">
    <property type="entry name" value="F-box domain"/>
    <property type="match status" value="1"/>
</dbReference>
<proteinExistence type="predicted"/>
<evidence type="ECO:0000256" key="1">
    <source>
        <dbReference type="SAM" id="MobiDB-lite"/>
    </source>
</evidence>
<dbReference type="GO" id="GO:0019005">
    <property type="term" value="C:SCF ubiquitin ligase complex"/>
    <property type="evidence" value="ECO:0007669"/>
    <property type="project" value="TreeGrafter"/>
</dbReference>
<dbReference type="InterPro" id="IPR036047">
    <property type="entry name" value="F-box-like_dom_sf"/>
</dbReference>
<gene>
    <name evidence="3" type="ORF">HKI87_03g25800</name>
</gene>
<dbReference type="EMBL" id="CP151503">
    <property type="protein sequence ID" value="WZN61046.1"/>
    <property type="molecule type" value="Genomic_DNA"/>
</dbReference>
<protein>
    <submittedName>
        <fullName evidence="3">F-box domain-containing protein</fullName>
    </submittedName>
</protein>
<organism evidence="3 4">
    <name type="scientific">Chloropicon roscoffensis</name>
    <dbReference type="NCBI Taxonomy" id="1461544"/>
    <lineage>
        <taxon>Eukaryota</taxon>
        <taxon>Viridiplantae</taxon>
        <taxon>Chlorophyta</taxon>
        <taxon>Chloropicophyceae</taxon>
        <taxon>Chloropicales</taxon>
        <taxon>Chloropicaceae</taxon>
        <taxon>Chloropicon</taxon>
    </lineage>
</organism>
<dbReference type="InterPro" id="IPR001810">
    <property type="entry name" value="F-box_dom"/>
</dbReference>
<dbReference type="GO" id="GO:0031146">
    <property type="term" value="P:SCF-dependent proteasomal ubiquitin-dependent protein catabolic process"/>
    <property type="evidence" value="ECO:0007669"/>
    <property type="project" value="TreeGrafter"/>
</dbReference>
<dbReference type="Pfam" id="PF12937">
    <property type="entry name" value="F-box-like"/>
    <property type="match status" value="1"/>
</dbReference>
<evidence type="ECO:0000313" key="3">
    <source>
        <dbReference type="EMBL" id="WZN61046.1"/>
    </source>
</evidence>
<reference evidence="3 4" key="1">
    <citation type="submission" date="2024-03" db="EMBL/GenBank/DDBJ databases">
        <title>Complete genome sequence of the green alga Chloropicon roscoffensis RCC1871.</title>
        <authorList>
            <person name="Lemieux C."/>
            <person name="Pombert J.-F."/>
            <person name="Otis C."/>
            <person name="Turmel M."/>
        </authorList>
    </citation>
    <scope>NUCLEOTIDE SEQUENCE [LARGE SCALE GENOMIC DNA]</scope>
    <source>
        <strain evidence="3 4">RCC1871</strain>
    </source>
</reference>
<dbReference type="PROSITE" id="PS50181">
    <property type="entry name" value="FBOX"/>
    <property type="match status" value="1"/>
</dbReference>
<feature type="domain" description="F-box" evidence="2">
    <location>
        <begin position="38"/>
        <end position="84"/>
    </location>
</feature>